<feature type="region of interest" description="Disordered" evidence="1">
    <location>
        <begin position="1"/>
        <end position="24"/>
    </location>
</feature>
<dbReference type="Proteomes" id="UP001281614">
    <property type="component" value="Unassembled WGS sequence"/>
</dbReference>
<sequence>MAFSSSDSRAVSHDGVGGHHLREELVNGPDDVLTLLRVPKNVGSAQSAMGSRAPPGPSWVGAIDERNGGSRKQMESGKMGV</sequence>
<proteinExistence type="predicted"/>
<reference evidence="2" key="1">
    <citation type="submission" date="2023-02" db="EMBL/GenBank/DDBJ databases">
        <title>Colletotrichum kahawae CIFC_Que2 genome sequencing and assembly.</title>
        <authorList>
            <person name="Baroncelli R."/>
        </authorList>
    </citation>
    <scope>NUCLEOTIDE SEQUENCE</scope>
    <source>
        <strain evidence="2">CIFC_Que2</strain>
    </source>
</reference>
<feature type="compositionally biased region" description="Basic and acidic residues" evidence="1">
    <location>
        <begin position="10"/>
        <end position="24"/>
    </location>
</feature>
<accession>A0AAD9Y8K1</accession>
<evidence type="ECO:0000313" key="2">
    <source>
        <dbReference type="EMBL" id="KAK2744573.1"/>
    </source>
</evidence>
<dbReference type="AlphaFoldDB" id="A0AAD9Y8K1"/>
<gene>
    <name evidence="2" type="ORF">CKAH01_06830</name>
</gene>
<feature type="region of interest" description="Disordered" evidence="1">
    <location>
        <begin position="43"/>
        <end position="81"/>
    </location>
</feature>
<comment type="caution">
    <text evidence="2">The sequence shown here is derived from an EMBL/GenBank/DDBJ whole genome shotgun (WGS) entry which is preliminary data.</text>
</comment>
<evidence type="ECO:0000313" key="3">
    <source>
        <dbReference type="Proteomes" id="UP001281614"/>
    </source>
</evidence>
<name>A0AAD9Y8K1_COLKA</name>
<evidence type="ECO:0000256" key="1">
    <source>
        <dbReference type="SAM" id="MobiDB-lite"/>
    </source>
</evidence>
<protein>
    <submittedName>
        <fullName evidence="2">Uncharacterized protein</fullName>
    </submittedName>
</protein>
<keyword evidence="3" id="KW-1185">Reference proteome</keyword>
<dbReference type="EMBL" id="VYYT01000311">
    <property type="protein sequence ID" value="KAK2744573.1"/>
    <property type="molecule type" value="Genomic_DNA"/>
</dbReference>
<feature type="compositionally biased region" description="Basic and acidic residues" evidence="1">
    <location>
        <begin position="63"/>
        <end position="75"/>
    </location>
</feature>
<organism evidence="2 3">
    <name type="scientific">Colletotrichum kahawae</name>
    <name type="common">Coffee berry disease fungus</name>
    <dbReference type="NCBI Taxonomy" id="34407"/>
    <lineage>
        <taxon>Eukaryota</taxon>
        <taxon>Fungi</taxon>
        <taxon>Dikarya</taxon>
        <taxon>Ascomycota</taxon>
        <taxon>Pezizomycotina</taxon>
        <taxon>Sordariomycetes</taxon>
        <taxon>Hypocreomycetidae</taxon>
        <taxon>Glomerellales</taxon>
        <taxon>Glomerellaceae</taxon>
        <taxon>Colletotrichum</taxon>
        <taxon>Colletotrichum gloeosporioides species complex</taxon>
    </lineage>
</organism>